<organism evidence="1 2">
    <name type="scientific">Vespula maculifrons</name>
    <name type="common">Eastern yellow jacket</name>
    <name type="synonym">Wasp</name>
    <dbReference type="NCBI Taxonomy" id="7453"/>
    <lineage>
        <taxon>Eukaryota</taxon>
        <taxon>Metazoa</taxon>
        <taxon>Ecdysozoa</taxon>
        <taxon>Arthropoda</taxon>
        <taxon>Hexapoda</taxon>
        <taxon>Insecta</taxon>
        <taxon>Pterygota</taxon>
        <taxon>Neoptera</taxon>
        <taxon>Endopterygota</taxon>
        <taxon>Hymenoptera</taxon>
        <taxon>Apocrita</taxon>
        <taxon>Aculeata</taxon>
        <taxon>Vespoidea</taxon>
        <taxon>Vespidae</taxon>
        <taxon>Vespinae</taxon>
        <taxon>Vespula</taxon>
    </lineage>
</organism>
<keyword evidence="2" id="KW-1185">Reference proteome</keyword>
<protein>
    <submittedName>
        <fullName evidence="1">Uncharacterized protein</fullName>
    </submittedName>
</protein>
<comment type="caution">
    <text evidence="1">The sequence shown here is derived from an EMBL/GenBank/DDBJ whole genome shotgun (WGS) entry which is preliminary data.</text>
</comment>
<name>A0ABD2AM75_VESMC</name>
<sequence>MDFGSINEVRKGRLLKLCDIDQSYRLYLIFPGILKRKFYELTEGLCNVRKGCYDRGNNGKLNAGPSCFKICRGSRAMTIYIHMRRSCILYCKKLVILWSLLVTNSGGSCFLHRRKKNDIFIRKVEIRGYALHNNLEYLIEK</sequence>
<gene>
    <name evidence="1" type="ORF">V1477_020546</name>
</gene>
<dbReference type="AlphaFoldDB" id="A0ABD2AM75"/>
<dbReference type="EMBL" id="JAYRBN010000116">
    <property type="protein sequence ID" value="KAL2721726.1"/>
    <property type="molecule type" value="Genomic_DNA"/>
</dbReference>
<accession>A0ABD2AM75</accession>
<evidence type="ECO:0000313" key="2">
    <source>
        <dbReference type="Proteomes" id="UP001607303"/>
    </source>
</evidence>
<evidence type="ECO:0000313" key="1">
    <source>
        <dbReference type="EMBL" id="KAL2721726.1"/>
    </source>
</evidence>
<proteinExistence type="predicted"/>
<dbReference type="Proteomes" id="UP001607303">
    <property type="component" value="Unassembled WGS sequence"/>
</dbReference>
<reference evidence="1 2" key="1">
    <citation type="journal article" date="2024" name="Ann. Entomol. Soc. Am.">
        <title>Genomic analyses of the southern and eastern yellowjacket wasps (Hymenoptera: Vespidae) reveal evolutionary signatures of social life.</title>
        <authorList>
            <person name="Catto M.A."/>
            <person name="Caine P.B."/>
            <person name="Orr S.E."/>
            <person name="Hunt B.G."/>
            <person name="Goodisman M.A.D."/>
        </authorList>
    </citation>
    <scope>NUCLEOTIDE SEQUENCE [LARGE SCALE GENOMIC DNA]</scope>
    <source>
        <strain evidence="1">232</strain>
        <tissue evidence="1">Head and thorax</tissue>
    </source>
</reference>